<organism evidence="1 2">
    <name type="scientific">Tenacibaculum mesophilum</name>
    <dbReference type="NCBI Taxonomy" id="104268"/>
    <lineage>
        <taxon>Bacteria</taxon>
        <taxon>Pseudomonadati</taxon>
        <taxon>Bacteroidota</taxon>
        <taxon>Flavobacteriia</taxon>
        <taxon>Flavobacteriales</taxon>
        <taxon>Flavobacteriaceae</taxon>
        <taxon>Tenacibaculum</taxon>
    </lineage>
</organism>
<dbReference type="EMBL" id="CP032544">
    <property type="protein sequence ID" value="AZJ32175.1"/>
    <property type="molecule type" value="Genomic_DNA"/>
</dbReference>
<dbReference type="Gene3D" id="1.25.10.10">
    <property type="entry name" value="Leucine-rich Repeat Variant"/>
    <property type="match status" value="1"/>
</dbReference>
<gene>
    <name evidence="1" type="ORF">D6200_06195</name>
</gene>
<evidence type="ECO:0000313" key="2">
    <source>
        <dbReference type="Proteomes" id="UP000269693"/>
    </source>
</evidence>
<reference evidence="1 2" key="1">
    <citation type="submission" date="2018-09" db="EMBL/GenBank/DDBJ databases">
        <title>Insights into the microbiota of Asian seabass (Lates calcarifer) with tenacibaculosis symptoms and description of sp. nov. Tenacibaculum singaporense.</title>
        <authorList>
            <person name="Miyake S."/>
            <person name="Soh M."/>
            <person name="Azman M.N."/>
            <person name="Ngoh S.Y."/>
            <person name="Orban L."/>
            <person name="Seedorf H."/>
        </authorList>
    </citation>
    <scope>NUCLEOTIDE SEQUENCE [LARGE SCALE GENOMIC DNA]</scope>
    <source>
        <strain evidence="1 2">DSM 13764</strain>
    </source>
</reference>
<keyword evidence="2" id="KW-1185">Reference proteome</keyword>
<sequence>MDRTEFYRILEMTQDDGHPHWPSKIPNPELVKQGKQVIPYLIEALRTEHASSAVITLAGIGIDALPALNAEIETTEIRRPVFRSLIYLAHMHKLLNPKISFQHLIELVTIDYEITESNFHKRQEKESIQSDAINILGLYNIKEAVPALLEKLHHHNYLCVCACKALSRIKDPVALEPLVNVLQDEQKFWVPRGAAAIAIGDFGLLAKHLLPQLERSLHYEIKDSSEKWDERAKNAVADSIRKITDPNSQSMLKGKGFKYEMWGIY</sequence>
<name>A0ABN5T6W2_9FLAO</name>
<dbReference type="Proteomes" id="UP000269693">
    <property type="component" value="Chromosome"/>
</dbReference>
<proteinExistence type="predicted"/>
<dbReference type="Pfam" id="PF13646">
    <property type="entry name" value="HEAT_2"/>
    <property type="match status" value="1"/>
</dbReference>
<dbReference type="RefSeq" id="WP_073184857.1">
    <property type="nucleotide sequence ID" value="NZ_CP032544.1"/>
</dbReference>
<dbReference type="SUPFAM" id="SSF48371">
    <property type="entry name" value="ARM repeat"/>
    <property type="match status" value="1"/>
</dbReference>
<evidence type="ECO:0000313" key="1">
    <source>
        <dbReference type="EMBL" id="AZJ32175.1"/>
    </source>
</evidence>
<accession>A0ABN5T6W2</accession>
<protein>
    <submittedName>
        <fullName evidence="1">HEAT repeat domain-containing protein</fullName>
    </submittedName>
</protein>
<dbReference type="InterPro" id="IPR011989">
    <property type="entry name" value="ARM-like"/>
</dbReference>
<dbReference type="InterPro" id="IPR016024">
    <property type="entry name" value="ARM-type_fold"/>
</dbReference>